<accession>A0A8J2LLW3</accession>
<dbReference type="Pfam" id="PF13896">
    <property type="entry name" value="Glyco_transf_49"/>
    <property type="match status" value="1"/>
</dbReference>
<sequence length="118" mass="14128">MQWIHATEKPGLGVFKVGRREYEFGAWEPFFVGTSQEPSFDERFTWEGNKDKRIQGYIMCLLKYEYHILDNAFLIHRPGIKSRHSKSKKPIRRQNKQLHDFIRPQIHKLYGKRHACVV</sequence>
<dbReference type="EMBL" id="CAJVCH010570226">
    <property type="protein sequence ID" value="CAG7834398.1"/>
    <property type="molecule type" value="Genomic_DNA"/>
</dbReference>
<name>A0A8J2LLW3_9HEXA</name>
<organism evidence="1 2">
    <name type="scientific">Allacma fusca</name>
    <dbReference type="NCBI Taxonomy" id="39272"/>
    <lineage>
        <taxon>Eukaryota</taxon>
        <taxon>Metazoa</taxon>
        <taxon>Ecdysozoa</taxon>
        <taxon>Arthropoda</taxon>
        <taxon>Hexapoda</taxon>
        <taxon>Collembola</taxon>
        <taxon>Symphypleona</taxon>
        <taxon>Sminthuridae</taxon>
        <taxon>Allacma</taxon>
    </lineage>
</organism>
<evidence type="ECO:0000313" key="2">
    <source>
        <dbReference type="Proteomes" id="UP000708208"/>
    </source>
</evidence>
<dbReference type="PANTHER" id="PTHR47412:SF1">
    <property type="entry name" value="FI01434P-RELATED"/>
    <property type="match status" value="1"/>
</dbReference>
<dbReference type="PANTHER" id="PTHR47412">
    <property type="entry name" value="FI01434P-RELATED"/>
    <property type="match status" value="1"/>
</dbReference>
<proteinExistence type="predicted"/>
<keyword evidence="2" id="KW-1185">Reference proteome</keyword>
<dbReference type="OrthoDB" id="9974378at2759"/>
<evidence type="ECO:0000313" key="1">
    <source>
        <dbReference type="EMBL" id="CAG7834398.1"/>
    </source>
</evidence>
<comment type="caution">
    <text evidence="1">The sequence shown here is derived from an EMBL/GenBank/DDBJ whole genome shotgun (WGS) entry which is preliminary data.</text>
</comment>
<dbReference type="Proteomes" id="UP000708208">
    <property type="component" value="Unassembled WGS sequence"/>
</dbReference>
<dbReference type="AlphaFoldDB" id="A0A8J2LLW3"/>
<gene>
    <name evidence="1" type="ORF">AFUS01_LOCUS43911</name>
</gene>
<reference evidence="1" key="1">
    <citation type="submission" date="2021-06" db="EMBL/GenBank/DDBJ databases">
        <authorList>
            <person name="Hodson N. C."/>
            <person name="Mongue J. A."/>
            <person name="Jaron S. K."/>
        </authorList>
    </citation>
    <scope>NUCLEOTIDE SEQUENCE</scope>
</reference>
<protein>
    <submittedName>
        <fullName evidence="1">Uncharacterized protein</fullName>
    </submittedName>
</protein>